<reference evidence="1 2" key="1">
    <citation type="submission" date="2021-04" db="EMBL/GenBank/DDBJ databases">
        <title>The complete genome sequence of Neokomagataea sp. TBRC 2177.</title>
        <authorList>
            <person name="Charoenyingcharoen P."/>
            <person name="Yukphan P."/>
        </authorList>
    </citation>
    <scope>NUCLEOTIDE SEQUENCE [LARGE SCALE GENOMIC DNA]</scope>
    <source>
        <strain evidence="1 2">TBRC 2177</strain>
    </source>
</reference>
<sequence length="203" mass="22881">MKNSAAATSLYLMDWHGHFLSHDPMRDRFSVSPFNPGILPDLTINAPKHFSLPTDIQFIKHISMPKPFPTCIMDDAGGGYVSLFFPQKQRYLTCLPIPEQQEQAVIRAEFVHGWEKFIPFTPAALRGLSLLMLPELYSIISKDGRPVSALTLHPHSNIGSIDGFNISIVDNIRNFDLIGKENTEINLINQENSEKLSLTIHKK</sequence>
<dbReference type="EMBL" id="JAGRQH010000001">
    <property type="protein sequence ID" value="MBR0558914.1"/>
    <property type="molecule type" value="Genomic_DNA"/>
</dbReference>
<proteinExistence type="predicted"/>
<evidence type="ECO:0000313" key="1">
    <source>
        <dbReference type="EMBL" id="MBR0558914.1"/>
    </source>
</evidence>
<organism evidence="1 2">
    <name type="scientific">Neokomagataea anthophila</name>
    <dbReference type="NCBI Taxonomy" id="2826925"/>
    <lineage>
        <taxon>Bacteria</taxon>
        <taxon>Pseudomonadati</taxon>
        <taxon>Pseudomonadota</taxon>
        <taxon>Alphaproteobacteria</taxon>
        <taxon>Acetobacterales</taxon>
        <taxon>Acetobacteraceae</taxon>
        <taxon>Neokomagataea</taxon>
    </lineage>
</organism>
<dbReference type="Proteomes" id="UP000677812">
    <property type="component" value="Unassembled WGS sequence"/>
</dbReference>
<dbReference type="RefSeq" id="WP_211680456.1">
    <property type="nucleotide sequence ID" value="NZ_JAGRQH010000001.1"/>
</dbReference>
<accession>A0ABS5E4T7</accession>
<name>A0ABS5E4T7_9PROT</name>
<evidence type="ECO:0000313" key="2">
    <source>
        <dbReference type="Proteomes" id="UP000677812"/>
    </source>
</evidence>
<protein>
    <submittedName>
        <fullName evidence="1">Uncharacterized protein</fullName>
    </submittedName>
</protein>
<gene>
    <name evidence="1" type="ORF">KB213_02400</name>
</gene>
<keyword evidence="2" id="KW-1185">Reference proteome</keyword>
<comment type="caution">
    <text evidence="1">The sequence shown here is derived from an EMBL/GenBank/DDBJ whole genome shotgun (WGS) entry which is preliminary data.</text>
</comment>